<evidence type="ECO:0000256" key="5">
    <source>
        <dbReference type="ARBA" id="ARBA00045448"/>
    </source>
</evidence>
<dbReference type="ESTHER" id="triad-b3scr3">
    <property type="family name" value="S9N_PREPL_Peptidase_S9"/>
</dbReference>
<dbReference type="OMA" id="LINCNSK"/>
<dbReference type="InterPro" id="IPR029058">
    <property type="entry name" value="AB_hydrolase_fold"/>
</dbReference>
<keyword evidence="4 6" id="KW-0720">Serine protease</keyword>
<dbReference type="KEGG" id="tad:TRIADDRAFT_62068"/>
<dbReference type="SUPFAM" id="SSF50993">
    <property type="entry name" value="Peptidase/esterase 'gauge' domain"/>
    <property type="match status" value="1"/>
</dbReference>
<dbReference type="MEROPS" id="S09.015"/>
<comment type="function">
    <text evidence="5">Serine peptidase whose precise substrate specificity remains unclear. Does not cleave peptides after a arginine or lysine residue. Regulates trans-Golgi network morphology and sorting by regulating the membrane binding of the AP-1 complex. May play a role in the regulation of synaptic vesicle exocytosis.</text>
</comment>
<proteinExistence type="inferred from homology"/>
<dbReference type="RefSeq" id="XP_002118032.1">
    <property type="nucleotide sequence ID" value="XM_002117996.1"/>
</dbReference>
<dbReference type="eggNOG" id="KOG2237">
    <property type="taxonomic scope" value="Eukaryota"/>
</dbReference>
<keyword evidence="10" id="KW-1185">Reference proteome</keyword>
<dbReference type="Proteomes" id="UP000009022">
    <property type="component" value="Unassembled WGS sequence"/>
</dbReference>
<keyword evidence="3 6" id="KW-0378">Hydrolase</keyword>
<dbReference type="InterPro" id="IPR051543">
    <property type="entry name" value="Serine_Peptidase_S9A"/>
</dbReference>
<dbReference type="Gene3D" id="3.40.50.1820">
    <property type="entry name" value="alpha/beta hydrolase"/>
    <property type="match status" value="1"/>
</dbReference>
<dbReference type="PhylomeDB" id="B3SCR3"/>
<dbReference type="GO" id="GO:0006508">
    <property type="term" value="P:proteolysis"/>
    <property type="evidence" value="ECO:0007669"/>
    <property type="project" value="UniProtKB-KW"/>
</dbReference>
<name>B3SCR3_TRIAD</name>
<reference evidence="9 10" key="1">
    <citation type="journal article" date="2008" name="Nature">
        <title>The Trichoplax genome and the nature of placozoans.</title>
        <authorList>
            <person name="Srivastava M."/>
            <person name="Begovic E."/>
            <person name="Chapman J."/>
            <person name="Putnam N.H."/>
            <person name="Hellsten U."/>
            <person name="Kawashima T."/>
            <person name="Kuo A."/>
            <person name="Mitros T."/>
            <person name="Salamov A."/>
            <person name="Carpenter M.L."/>
            <person name="Signorovitch A.Y."/>
            <person name="Moreno M.A."/>
            <person name="Kamm K."/>
            <person name="Grimwood J."/>
            <person name="Schmutz J."/>
            <person name="Shapiro H."/>
            <person name="Grigoriev I.V."/>
            <person name="Buss L.W."/>
            <person name="Schierwater B."/>
            <person name="Dellaporta S.L."/>
            <person name="Rokhsar D.S."/>
        </authorList>
    </citation>
    <scope>NUCLEOTIDE SEQUENCE [LARGE SCALE GENOMIC DNA]</scope>
    <source>
        <strain evidence="9 10">Grell-BS-1999</strain>
    </source>
</reference>
<dbReference type="InterPro" id="IPR002470">
    <property type="entry name" value="Peptidase_S9A"/>
</dbReference>
<dbReference type="OrthoDB" id="248387at2759"/>
<dbReference type="FunCoup" id="B3SCR3">
    <property type="interactions" value="975"/>
</dbReference>
<dbReference type="PRINTS" id="PR00862">
    <property type="entry name" value="PROLIGOPTASE"/>
</dbReference>
<dbReference type="AlphaFoldDB" id="B3SCR3"/>
<dbReference type="SUPFAM" id="SSF53474">
    <property type="entry name" value="alpha/beta-Hydrolases"/>
    <property type="match status" value="1"/>
</dbReference>
<dbReference type="Pfam" id="PF00326">
    <property type="entry name" value="Peptidase_S9"/>
    <property type="match status" value="1"/>
</dbReference>
<dbReference type="EC" id="3.4.21.-" evidence="6"/>
<dbReference type="Gene3D" id="2.130.10.120">
    <property type="entry name" value="Prolyl oligopeptidase, N-terminal domain"/>
    <property type="match status" value="1"/>
</dbReference>
<dbReference type="Pfam" id="PF02897">
    <property type="entry name" value="Peptidase_S9_N"/>
    <property type="match status" value="1"/>
</dbReference>
<evidence type="ECO:0000313" key="9">
    <source>
        <dbReference type="EMBL" id="EDV19515.1"/>
    </source>
</evidence>
<evidence type="ECO:0000259" key="7">
    <source>
        <dbReference type="Pfam" id="PF00326"/>
    </source>
</evidence>
<evidence type="ECO:0000256" key="4">
    <source>
        <dbReference type="ARBA" id="ARBA00022825"/>
    </source>
</evidence>
<evidence type="ECO:0000256" key="1">
    <source>
        <dbReference type="ARBA" id="ARBA00005228"/>
    </source>
</evidence>
<accession>B3SCR3</accession>
<protein>
    <recommendedName>
        <fullName evidence="6">Prolyl endopeptidase</fullName>
        <ecNumber evidence="6">3.4.21.-</ecNumber>
    </recommendedName>
</protein>
<evidence type="ECO:0000256" key="3">
    <source>
        <dbReference type="ARBA" id="ARBA00022801"/>
    </source>
</evidence>
<gene>
    <name evidence="9" type="ORF">TRIADDRAFT_62068</name>
</gene>
<sequence length="751" mass="85911">MATVILKGSMSKLISSEWIGNIHNKFSLPYQLLSRRLKFNWPFNRKDYISTPKAAIKPWTISVHGKTISDPYHWLKDQGNAAVMKYLQQENSYAKKVMTNTKSIQSKLVRTMSDIEAQLTVPPEILEKYEYYMKEESAASLPIYCRRKLDSNLVDNNEEVILDLNDLSKRHQHCCVGQLKVSPSHRLVAYTFDTNGKENYEAHIIDLSGNQPNVIDVIRDAFAVEFASNEDSIIYTKQNYRRRPYQVWLRAFDSRLTDRLLFQEDDEKYFLHIVCTKNHRFLTINLNSKSSSEVWALDTEKLKSKPVLIKERELDCECYVDHSNNHFYILTNDKSSGKYKVMMAPDQNPGRDNWKELQAMDKDSASDSTDTLLDDMDIFADYCVLYQRENLEPQITIVNLHSPLQCQTFKLPIGTIASASNFTFSADTVRFSYSSPLIADTFYELDMRTMALNNLTPSTIGLDSDQYSFYISHATSKDGCKIPISLCHRKDIVLNSSTPLLAIVYGAYGMELNRQFSVQNMCLLKAGWVLAFCHVRGGGEFGRHWYYQGRQLNKMNSFYDFLACINEVQDQGYTKPTLTSCKGTSAGGLIVAHLCNNHPNKIAAAIMKVPHVDILGTMLDQSLPLTVEEYEEWGDLNSSHVFDYICSYCPYTNIQRNLYPSLLLTASYNDNRVPYWSPVRFMAKLRAAQRDYQSQHEGATTNNKIYHILKTNLSSGHYGTAGDEGLKEAAFEIAFLHKALDLPDELLNTFN</sequence>
<feature type="domain" description="Peptidase S9A N-terminal" evidence="8">
    <location>
        <begin position="62"/>
        <end position="451"/>
    </location>
</feature>
<dbReference type="HOGENOM" id="CLU_011290_0_1_1"/>
<dbReference type="EMBL" id="DS985272">
    <property type="protein sequence ID" value="EDV19515.1"/>
    <property type="molecule type" value="Genomic_DNA"/>
</dbReference>
<evidence type="ECO:0000256" key="6">
    <source>
        <dbReference type="RuleBase" id="RU368024"/>
    </source>
</evidence>
<dbReference type="PANTHER" id="PTHR11757:SF19">
    <property type="entry name" value="PROLYL ENDOPEPTIDASE-LIKE"/>
    <property type="match status" value="1"/>
</dbReference>
<organism evidence="9 10">
    <name type="scientific">Trichoplax adhaerens</name>
    <name type="common">Trichoplax reptans</name>
    <dbReference type="NCBI Taxonomy" id="10228"/>
    <lineage>
        <taxon>Eukaryota</taxon>
        <taxon>Metazoa</taxon>
        <taxon>Placozoa</taxon>
        <taxon>Uniplacotomia</taxon>
        <taxon>Trichoplacea</taxon>
        <taxon>Trichoplacidae</taxon>
        <taxon>Trichoplax</taxon>
    </lineage>
</organism>
<dbReference type="PANTHER" id="PTHR11757">
    <property type="entry name" value="PROTEASE FAMILY S9A OLIGOPEPTIDASE"/>
    <property type="match status" value="1"/>
</dbReference>
<dbReference type="GeneID" id="6759231"/>
<evidence type="ECO:0000313" key="10">
    <source>
        <dbReference type="Proteomes" id="UP000009022"/>
    </source>
</evidence>
<dbReference type="InterPro" id="IPR001375">
    <property type="entry name" value="Peptidase_S9_cat"/>
</dbReference>
<dbReference type="STRING" id="10228.B3SCR3"/>
<keyword evidence="2 6" id="KW-0645">Protease</keyword>
<evidence type="ECO:0000259" key="8">
    <source>
        <dbReference type="Pfam" id="PF02897"/>
    </source>
</evidence>
<feature type="domain" description="Peptidase S9 prolyl oligopeptidase catalytic" evidence="7">
    <location>
        <begin position="515"/>
        <end position="740"/>
    </location>
</feature>
<dbReference type="CTD" id="6759231"/>
<dbReference type="InterPro" id="IPR023302">
    <property type="entry name" value="Pept_S9A_N"/>
</dbReference>
<comment type="similarity">
    <text evidence="1 6">Belongs to the peptidase S9A family.</text>
</comment>
<dbReference type="InParanoid" id="B3SCR3"/>
<evidence type="ECO:0000256" key="2">
    <source>
        <dbReference type="ARBA" id="ARBA00022670"/>
    </source>
</evidence>
<dbReference type="GO" id="GO:0004252">
    <property type="term" value="F:serine-type endopeptidase activity"/>
    <property type="evidence" value="ECO:0007669"/>
    <property type="project" value="UniProtKB-UniRule"/>
</dbReference>